<keyword evidence="2" id="KW-1185">Reference proteome</keyword>
<proteinExistence type="predicted"/>
<evidence type="ECO:0000313" key="2">
    <source>
        <dbReference type="Proteomes" id="UP001320876"/>
    </source>
</evidence>
<gene>
    <name evidence="1" type="ORF">OKA05_28725</name>
</gene>
<organism evidence="1 2">
    <name type="scientific">Luteolibacter arcticus</name>
    <dbReference type="NCBI Taxonomy" id="1581411"/>
    <lineage>
        <taxon>Bacteria</taxon>
        <taxon>Pseudomonadati</taxon>
        <taxon>Verrucomicrobiota</taxon>
        <taxon>Verrucomicrobiia</taxon>
        <taxon>Verrucomicrobiales</taxon>
        <taxon>Verrucomicrobiaceae</taxon>
        <taxon>Luteolibacter</taxon>
    </lineage>
</organism>
<comment type="caution">
    <text evidence="1">The sequence shown here is derived from an EMBL/GenBank/DDBJ whole genome shotgun (WGS) entry which is preliminary data.</text>
</comment>
<reference evidence="1 2" key="1">
    <citation type="submission" date="2022-10" db="EMBL/GenBank/DDBJ databases">
        <title>Luteolibacter arcticus strain CCTCC AB 2014275, whole genome shotgun sequencing project.</title>
        <authorList>
            <person name="Zhao G."/>
            <person name="Shen L."/>
        </authorList>
    </citation>
    <scope>NUCLEOTIDE SEQUENCE [LARGE SCALE GENOMIC DNA]</scope>
    <source>
        <strain evidence="1 2">CCTCC AB 2014275</strain>
    </source>
</reference>
<protein>
    <recommendedName>
        <fullName evidence="3">Nucleotidyltransferase</fullName>
    </recommendedName>
</protein>
<dbReference type="SUPFAM" id="SSF81301">
    <property type="entry name" value="Nucleotidyltransferase"/>
    <property type="match status" value="1"/>
</dbReference>
<dbReference type="InterPro" id="IPR043519">
    <property type="entry name" value="NT_sf"/>
</dbReference>
<dbReference type="EMBL" id="JAPDDT010000030">
    <property type="protein sequence ID" value="MCW1926571.1"/>
    <property type="molecule type" value="Genomic_DNA"/>
</dbReference>
<accession>A0ABT3GSQ7</accession>
<dbReference type="RefSeq" id="WP_264490679.1">
    <property type="nucleotide sequence ID" value="NZ_JAPDDT010000030.1"/>
</dbReference>
<dbReference type="Gene3D" id="3.30.460.40">
    <property type="match status" value="1"/>
</dbReference>
<evidence type="ECO:0000313" key="1">
    <source>
        <dbReference type="EMBL" id="MCW1926571.1"/>
    </source>
</evidence>
<name>A0ABT3GSQ7_9BACT</name>
<sequence>MNGTEALLALVAAFDAAAIPYMIVGSYSSNFYGIPRSTKDADLVLHLPSSGWTTLPALLPPGIHMEAQMGFEMVTSTRKELLRVEDSLFEIELFHLSEDAHDQSRFSRRRRIEIFPGSFVWLPTAEDVIIQKLRWSKGAQRSKDFADAVAVMKVQGKHLDWPYMEDWCSQHGTHDILAEAKAEAAPAWGE</sequence>
<dbReference type="Proteomes" id="UP001320876">
    <property type="component" value="Unassembled WGS sequence"/>
</dbReference>
<evidence type="ECO:0008006" key="3">
    <source>
        <dbReference type="Google" id="ProtNLM"/>
    </source>
</evidence>